<organism evidence="1">
    <name type="scientific">Brassica napus</name>
    <name type="common">Rape</name>
    <dbReference type="NCBI Taxonomy" id="3708"/>
    <lineage>
        <taxon>Eukaryota</taxon>
        <taxon>Viridiplantae</taxon>
        <taxon>Streptophyta</taxon>
        <taxon>Embryophyta</taxon>
        <taxon>Tracheophyta</taxon>
        <taxon>Spermatophyta</taxon>
        <taxon>Magnoliopsida</taxon>
        <taxon>eudicotyledons</taxon>
        <taxon>Gunneridae</taxon>
        <taxon>Pentapetalae</taxon>
        <taxon>rosids</taxon>
        <taxon>malvids</taxon>
        <taxon>Brassicales</taxon>
        <taxon>Brassicaceae</taxon>
        <taxon>Brassiceae</taxon>
        <taxon>Brassica</taxon>
    </lineage>
</organism>
<gene>
    <name evidence="1" type="ORF">DARMORV10_A09P57150.1</name>
</gene>
<sequence>MANSQIHLSIFECMDHNLYQITQEKEQRPFSRGRNKYFYVSDASSPRTHA</sequence>
<evidence type="ECO:0000313" key="1">
    <source>
        <dbReference type="EMBL" id="CAF2049712.1"/>
    </source>
</evidence>
<accession>A0A816PKX4</accession>
<dbReference type="EMBL" id="HG994363">
    <property type="protein sequence ID" value="CAF2049712.1"/>
    <property type="molecule type" value="Genomic_DNA"/>
</dbReference>
<protein>
    <submittedName>
        <fullName evidence="1">(rape) hypothetical protein</fullName>
    </submittedName>
</protein>
<proteinExistence type="predicted"/>
<name>A0A816PKX4_BRANA</name>
<dbReference type="Proteomes" id="UP001295469">
    <property type="component" value="Chromosome A09"/>
</dbReference>
<dbReference type="AlphaFoldDB" id="A0A816PKX4"/>
<reference evidence="1" key="1">
    <citation type="submission" date="2021-01" db="EMBL/GenBank/DDBJ databases">
        <authorList>
            <consortium name="Genoscope - CEA"/>
            <person name="William W."/>
        </authorList>
    </citation>
    <scope>NUCLEOTIDE SEQUENCE</scope>
</reference>